<comment type="caution">
    <text evidence="2">The sequence shown here is derived from an EMBL/GenBank/DDBJ whole genome shotgun (WGS) entry which is preliminary data.</text>
</comment>
<evidence type="ECO:0000313" key="2">
    <source>
        <dbReference type="EMBL" id="GGN23396.1"/>
    </source>
</evidence>
<feature type="signal peptide" evidence="1">
    <location>
        <begin position="1"/>
        <end position="37"/>
    </location>
</feature>
<accession>A0ABQ2IS19</accession>
<proteinExistence type="predicted"/>
<dbReference type="PANTHER" id="PTHR34853:SF1">
    <property type="entry name" value="LIPASE 5"/>
    <property type="match status" value="1"/>
</dbReference>
<reference evidence="3" key="1">
    <citation type="journal article" date="2019" name="Int. J. Syst. Evol. Microbiol.">
        <title>The Global Catalogue of Microorganisms (GCM) 10K type strain sequencing project: providing services to taxonomists for standard genome sequencing and annotation.</title>
        <authorList>
            <consortium name="The Broad Institute Genomics Platform"/>
            <consortium name="The Broad Institute Genome Sequencing Center for Infectious Disease"/>
            <person name="Wu L."/>
            <person name="Ma J."/>
        </authorList>
    </citation>
    <scope>NUCLEOTIDE SEQUENCE [LARGE SCALE GENOMIC DNA]</scope>
    <source>
        <strain evidence="3">CGMCC 4.7319</strain>
    </source>
</reference>
<dbReference type="Pfam" id="PF03583">
    <property type="entry name" value="LIP"/>
    <property type="match status" value="1"/>
</dbReference>
<evidence type="ECO:0000313" key="3">
    <source>
        <dbReference type="Proteomes" id="UP000597656"/>
    </source>
</evidence>
<dbReference type="Gene3D" id="1.10.260.160">
    <property type="match status" value="1"/>
</dbReference>
<evidence type="ECO:0000256" key="1">
    <source>
        <dbReference type="SAM" id="SignalP"/>
    </source>
</evidence>
<protein>
    <submittedName>
        <fullName evidence="2">Lipase</fullName>
    </submittedName>
</protein>
<gene>
    <name evidence="2" type="ORF">GCM10011609_76210</name>
</gene>
<dbReference type="PANTHER" id="PTHR34853">
    <property type="match status" value="1"/>
</dbReference>
<organism evidence="2 3">
    <name type="scientific">Lentzea pudingi</name>
    <dbReference type="NCBI Taxonomy" id="1789439"/>
    <lineage>
        <taxon>Bacteria</taxon>
        <taxon>Bacillati</taxon>
        <taxon>Actinomycetota</taxon>
        <taxon>Actinomycetes</taxon>
        <taxon>Pseudonocardiales</taxon>
        <taxon>Pseudonocardiaceae</taxon>
        <taxon>Lentzea</taxon>
    </lineage>
</organism>
<sequence>MCDQDHPDIVDRMTFTTRLTAAVLCGALAAASVPATASVHPARGSLLDVVPVSTMDTNQLVKYLGDHALDASRVRFAVTAKRITYRTIDAFGKPTTASALIALPANGDRTPRQATWLHGTTGYRGSVASVADGNDRAATYLFASAGYLTTAPDYLGLGTGPGFHPYVDAPSTVTASIDALRATREYATSRGLRPDRRVMITGHSQGGHAAMALGQALQRGADPRLKVGALAPIGGPFKPSLLVSKALNDEIANGVAYMAYWTVAWNRLFDLYDTPAEVFRDPSIEALFDGNHRNEEIFQHLPTTMRELLTDSYFARMQNPTGILRAKLREADSYCDWRPSVPVKIYSSAGDKDTLLETSTYCDQRLKQHHASSTLIDLGADVNHGKAAKLALPQILADFDRT</sequence>
<keyword evidence="3" id="KW-1185">Reference proteome</keyword>
<keyword evidence="1" id="KW-0732">Signal</keyword>
<dbReference type="PIRSF" id="PIRSF029171">
    <property type="entry name" value="Esterase_LipA"/>
    <property type="match status" value="1"/>
</dbReference>
<dbReference type="InterPro" id="IPR005152">
    <property type="entry name" value="Lipase_secreted"/>
</dbReference>
<dbReference type="EMBL" id="BMNC01000018">
    <property type="protein sequence ID" value="GGN23396.1"/>
    <property type="molecule type" value="Genomic_DNA"/>
</dbReference>
<dbReference type="Gene3D" id="3.40.50.1820">
    <property type="entry name" value="alpha/beta hydrolase"/>
    <property type="match status" value="1"/>
</dbReference>
<dbReference type="SUPFAM" id="SSF53474">
    <property type="entry name" value="alpha/beta-Hydrolases"/>
    <property type="match status" value="1"/>
</dbReference>
<feature type="chain" id="PRO_5046737862" evidence="1">
    <location>
        <begin position="38"/>
        <end position="402"/>
    </location>
</feature>
<dbReference type="Proteomes" id="UP000597656">
    <property type="component" value="Unassembled WGS sequence"/>
</dbReference>
<name>A0ABQ2IS19_9PSEU</name>
<dbReference type="InterPro" id="IPR029058">
    <property type="entry name" value="AB_hydrolase_fold"/>
</dbReference>